<feature type="domain" description="D-galactarate/Altronate dehydratase second" evidence="3">
    <location>
        <begin position="7"/>
        <end position="131"/>
    </location>
</feature>
<sequence length="371" mass="40382">MSKTFKGYVRSDSTVGTRNYIGVVSTVVCSSVVTRDIAKTIPEGIPVVHANGCAQLGDDFKLTKNTLKGVVANPNLYASLLVGLGCETNQVSILLDETVESKPKEGFSIQQMAGGTNTLNEGSKIVKEWSSSIQHLERTEIPIKHLKVGILPIDLTIEDYQSVTNKISSVIQQLIEQDATVVLGMTDKMEKVLDQIQNQAANSNVKEQMISLCTNDTRHTWDKMNPKESEFLQYNASDLALGEAELAFIKGTQVQSILKYAEIPEESGLHLAVMPNNVIEGASNLVASGCNLIIFLTNRPVFTGTIAVPCMTVGIEQNEGLNSDMIDYVISSATTPDEVVNEFTDIASGKLTKLETYKLEEFAISHIGTTF</sequence>
<feature type="domain" description="D-galactarate/Altronate dehydratase C-terminal" evidence="4">
    <location>
        <begin position="168"/>
        <end position="368"/>
    </location>
</feature>
<keyword evidence="2" id="KW-0456">Lyase</keyword>
<keyword evidence="6" id="KW-1185">Reference proteome</keyword>
<evidence type="ECO:0000256" key="1">
    <source>
        <dbReference type="ARBA" id="ARBA00010986"/>
    </source>
</evidence>
<protein>
    <submittedName>
        <fullName evidence="5">Altronate hydrolase</fullName>
    </submittedName>
</protein>
<evidence type="ECO:0000259" key="4">
    <source>
        <dbReference type="Pfam" id="PF20629"/>
    </source>
</evidence>
<dbReference type="GO" id="GO:0016787">
    <property type="term" value="F:hydrolase activity"/>
    <property type="evidence" value="ECO:0007669"/>
    <property type="project" value="UniProtKB-KW"/>
</dbReference>
<dbReference type="RefSeq" id="WP_124766529.1">
    <property type="nucleotide sequence ID" value="NZ_JAFBDY010000001.1"/>
</dbReference>
<keyword evidence="5" id="KW-0378">Hydrolase</keyword>
<dbReference type="AlphaFoldDB" id="A0A3N9UA36"/>
<dbReference type="OrthoDB" id="9804574at2"/>
<dbReference type="PANTHER" id="PTHR30536">
    <property type="entry name" value="ALTRONATE/GALACTARATE DEHYDRATASE"/>
    <property type="match status" value="1"/>
</dbReference>
<dbReference type="Pfam" id="PF20629">
    <property type="entry name" value="GD_AH_C"/>
    <property type="match status" value="1"/>
</dbReference>
<evidence type="ECO:0000259" key="3">
    <source>
        <dbReference type="Pfam" id="PF04295"/>
    </source>
</evidence>
<gene>
    <name evidence="5" type="ORF">EBB45_16920</name>
</gene>
<dbReference type="InterPro" id="IPR007392">
    <property type="entry name" value="GD_AH_second"/>
</dbReference>
<proteinExistence type="inferred from homology"/>
<comment type="similarity">
    <text evidence="1">Belongs to the UxaA family.</text>
</comment>
<name>A0A3N9UA36_9BACI</name>
<dbReference type="GO" id="GO:0019698">
    <property type="term" value="P:D-galacturonate catabolic process"/>
    <property type="evidence" value="ECO:0007669"/>
    <property type="project" value="TreeGrafter"/>
</dbReference>
<dbReference type="InterPro" id="IPR048332">
    <property type="entry name" value="GD_AH_C"/>
</dbReference>
<comment type="caution">
    <text evidence="5">The sequence shown here is derived from an EMBL/GenBank/DDBJ whole genome shotgun (WGS) entry which is preliminary data.</text>
</comment>
<reference evidence="5 6" key="1">
    <citation type="journal article" date="2013" name="J. Microbiol.">
        <title>Lysinibacillus chungkukjangi sp. nov., isolated from Chungkukjang, Korean fermented soybean food.</title>
        <authorList>
            <person name="Kim S.J."/>
            <person name="Jang Y.H."/>
            <person name="Hamada M."/>
            <person name="Ahn J.H."/>
            <person name="Weon H.Y."/>
            <person name="Suzuki K."/>
            <person name="Whang K.S."/>
            <person name="Kwon S.W."/>
        </authorList>
    </citation>
    <scope>NUCLEOTIDE SEQUENCE [LARGE SCALE GENOMIC DNA]</scope>
    <source>
        <strain evidence="5 6">MCCC 1A12701</strain>
    </source>
</reference>
<organism evidence="5 6">
    <name type="scientific">Lysinibacillus composti</name>
    <dbReference type="NCBI Taxonomy" id="720633"/>
    <lineage>
        <taxon>Bacteria</taxon>
        <taxon>Bacillati</taxon>
        <taxon>Bacillota</taxon>
        <taxon>Bacilli</taxon>
        <taxon>Bacillales</taxon>
        <taxon>Bacillaceae</taxon>
        <taxon>Lysinibacillus</taxon>
    </lineage>
</organism>
<dbReference type="Proteomes" id="UP000274033">
    <property type="component" value="Unassembled WGS sequence"/>
</dbReference>
<dbReference type="Pfam" id="PF04295">
    <property type="entry name" value="GD_AH_second"/>
    <property type="match status" value="1"/>
</dbReference>
<dbReference type="PANTHER" id="PTHR30536:SF5">
    <property type="entry name" value="ALTRONATE DEHYDRATASE"/>
    <property type="match status" value="1"/>
</dbReference>
<evidence type="ECO:0000313" key="6">
    <source>
        <dbReference type="Proteomes" id="UP000274033"/>
    </source>
</evidence>
<accession>A0A3N9UA36</accession>
<dbReference type="InterPro" id="IPR052172">
    <property type="entry name" value="UxaA_altronate/galactarate_dh"/>
</dbReference>
<evidence type="ECO:0000313" key="5">
    <source>
        <dbReference type="EMBL" id="RQW73335.1"/>
    </source>
</evidence>
<evidence type="ECO:0000256" key="2">
    <source>
        <dbReference type="ARBA" id="ARBA00023239"/>
    </source>
</evidence>
<dbReference type="GO" id="GO:0016829">
    <property type="term" value="F:lyase activity"/>
    <property type="evidence" value="ECO:0007669"/>
    <property type="project" value="UniProtKB-KW"/>
</dbReference>
<dbReference type="EMBL" id="RRCT01000022">
    <property type="protein sequence ID" value="RQW73335.1"/>
    <property type="molecule type" value="Genomic_DNA"/>
</dbReference>